<keyword evidence="2" id="KW-1185">Reference proteome</keyword>
<dbReference type="SUPFAM" id="SSF56219">
    <property type="entry name" value="DNase I-like"/>
    <property type="match status" value="1"/>
</dbReference>
<sequence>MGARGYLHRWERCIISLVSYHPPQAGQLPANKVLSHHSLPASLGACSSGIHPDKWAVNCAPSKTKAKTPALHLGCWNVRTMTLGQTDNLLAIEDTRKTAVINNELLKRQTDICTLQETRLLSSGPLRERDYTFFWQGRPPGETREYGVCFAVKNMLLGALIPPTGGSERILTLCLNTTRGSVHLVSVYAPTLSAPQEVKDKFYDELCSYHNLCITNSYFQSKPHHKVSWRHPWSGHWHQLDLIITRRSDLRNVLQTRSFHSADCDTDHSLVCCKIKLQVKNFHRARPKGPPRVDSSKAADPTKAAAFLSVLEESIPRLPQCCSAQQY</sequence>
<organism evidence="1 2">
    <name type="scientific">Takifugu flavidus</name>
    <name type="common">sansaifugu</name>
    <dbReference type="NCBI Taxonomy" id="433684"/>
    <lineage>
        <taxon>Eukaryota</taxon>
        <taxon>Metazoa</taxon>
        <taxon>Chordata</taxon>
        <taxon>Craniata</taxon>
        <taxon>Vertebrata</taxon>
        <taxon>Euteleostomi</taxon>
        <taxon>Actinopterygii</taxon>
        <taxon>Neopterygii</taxon>
        <taxon>Teleostei</taxon>
        <taxon>Neoteleostei</taxon>
        <taxon>Acanthomorphata</taxon>
        <taxon>Eupercaria</taxon>
        <taxon>Tetraodontiformes</taxon>
        <taxon>Tetradontoidea</taxon>
        <taxon>Tetraodontidae</taxon>
        <taxon>Takifugu</taxon>
    </lineage>
</organism>
<comment type="caution">
    <text evidence="1">The sequence shown here is derived from an EMBL/GenBank/DDBJ whole genome shotgun (WGS) entry which is preliminary data.</text>
</comment>
<evidence type="ECO:0000313" key="2">
    <source>
        <dbReference type="Proteomes" id="UP000324091"/>
    </source>
</evidence>
<gene>
    <name evidence="1" type="ORF">D4764_06G0008150</name>
</gene>
<dbReference type="Proteomes" id="UP000324091">
    <property type="component" value="Chromosome 6"/>
</dbReference>
<proteinExistence type="predicted"/>
<dbReference type="AlphaFoldDB" id="A0A5C6MWN1"/>
<evidence type="ECO:0008006" key="3">
    <source>
        <dbReference type="Google" id="ProtNLM"/>
    </source>
</evidence>
<dbReference type="EMBL" id="RHFK02000019">
    <property type="protein sequence ID" value="TWW59285.1"/>
    <property type="molecule type" value="Genomic_DNA"/>
</dbReference>
<evidence type="ECO:0000313" key="1">
    <source>
        <dbReference type="EMBL" id="TWW59285.1"/>
    </source>
</evidence>
<name>A0A5C6MWN1_9TELE</name>
<dbReference type="InterPro" id="IPR036691">
    <property type="entry name" value="Endo/exonu/phosph_ase_sf"/>
</dbReference>
<reference evidence="1 2" key="1">
    <citation type="submission" date="2019-04" db="EMBL/GenBank/DDBJ databases">
        <title>Chromosome genome assembly for Takifugu flavidus.</title>
        <authorList>
            <person name="Xiao S."/>
        </authorList>
    </citation>
    <scope>NUCLEOTIDE SEQUENCE [LARGE SCALE GENOMIC DNA]</scope>
    <source>
        <strain evidence="1">HTHZ2018</strain>
        <tissue evidence="1">Muscle</tissue>
    </source>
</reference>
<protein>
    <recommendedName>
        <fullName evidence="3">Endonuclease/exonuclease/phosphatase domain-containing protein</fullName>
    </recommendedName>
</protein>
<accession>A0A5C6MWN1</accession>
<dbReference type="Gene3D" id="3.60.10.10">
    <property type="entry name" value="Endonuclease/exonuclease/phosphatase"/>
    <property type="match status" value="1"/>
</dbReference>